<keyword evidence="6" id="KW-0812">Transmembrane</keyword>
<dbReference type="Pfam" id="PF25954">
    <property type="entry name" value="Beta-barrel_RND_2"/>
    <property type="match status" value="1"/>
</dbReference>
<evidence type="ECO:0000256" key="5">
    <source>
        <dbReference type="SAM" id="MobiDB-lite"/>
    </source>
</evidence>
<feature type="coiled-coil region" evidence="4">
    <location>
        <begin position="182"/>
        <end position="216"/>
    </location>
</feature>
<keyword evidence="6" id="KW-0472">Membrane</keyword>
<dbReference type="Pfam" id="PF25917">
    <property type="entry name" value="BSH_RND"/>
    <property type="match status" value="1"/>
</dbReference>
<feature type="compositionally biased region" description="Basic and acidic residues" evidence="5">
    <location>
        <begin position="386"/>
        <end position="396"/>
    </location>
</feature>
<keyword evidence="10" id="KW-1185">Reference proteome</keyword>
<comment type="caution">
    <text evidence="9">The sequence shown here is derived from an EMBL/GenBank/DDBJ whole genome shotgun (WGS) entry which is preliminary data.</text>
</comment>
<dbReference type="Proteomes" id="UP000306791">
    <property type="component" value="Unassembled WGS sequence"/>
</dbReference>
<dbReference type="Gene3D" id="2.40.420.20">
    <property type="match status" value="1"/>
</dbReference>
<keyword evidence="3 4" id="KW-0175">Coiled coil</keyword>
<evidence type="ECO:0000256" key="6">
    <source>
        <dbReference type="SAM" id="Phobius"/>
    </source>
</evidence>
<evidence type="ECO:0000256" key="2">
    <source>
        <dbReference type="ARBA" id="ARBA00009477"/>
    </source>
</evidence>
<gene>
    <name evidence="9" type="ORF">FDY93_06045</name>
</gene>
<feature type="domain" description="CusB-like beta-barrel" evidence="8">
    <location>
        <begin position="262"/>
        <end position="338"/>
    </location>
</feature>
<sequence length="479" mass="51029">MLDKAGNRGLFAGVFKRGSRVKDNNAPHARAANAVRFPHKKWLIAGTLGAAALGVWVLSGFSGGDSPQFSTAVVGRGNLEITVTATGNLQPLNQVDIGTEVSGTVETVSVDYNDHVKKGQELARLITVQWQDQVRKSKAALSSAKAREQQAEASQIEAAQNLKRLRDLKRATEGRLPAQAELEAAEATERRARADLAVAEANVDSASADLATAETNLAKAIIISPIDGVVLSRVVEPGQTVAASLSAPVLFTLAEDLSKMELEVSVDEADIGQMDKGLSARFTVDAWPGREYPAEVTRVSLGSSIVDNVVSYSTLLSVENPDQTLRPGMTAIATIVTESKQDVLLVPNTALRFTPPAELIPEAENSEGGIARGRSRGEDGPSAERQGNRAGERSGERGGMLAQLMPGPRRFMGPRNRNQSESAPQLLNRGPRRVWVLENGQLKPVRVRTGVSDGRFTEVVDGPLQEGAQIVTGMTGVRG</sequence>
<dbReference type="PANTHER" id="PTHR32347:SF14">
    <property type="entry name" value="EFFLUX SYSTEM COMPONENT YKNX-RELATED"/>
    <property type="match status" value="1"/>
</dbReference>
<dbReference type="InterPro" id="IPR058625">
    <property type="entry name" value="MdtA-like_BSH"/>
</dbReference>
<name>A0ABY2UKH6_9GAMM</name>
<protein>
    <submittedName>
        <fullName evidence="9">Efflux RND transporter periplasmic adaptor subunit</fullName>
    </submittedName>
</protein>
<evidence type="ECO:0000259" key="7">
    <source>
        <dbReference type="Pfam" id="PF25917"/>
    </source>
</evidence>
<dbReference type="InterPro" id="IPR006143">
    <property type="entry name" value="RND_pump_MFP"/>
</dbReference>
<accession>A0ABY2UKH6</accession>
<reference evidence="9 10" key="1">
    <citation type="submission" date="2019-05" db="EMBL/GenBank/DDBJ databases">
        <title>Microbulbifer harenosus sp. nov., an alginate-degrading bacterium isolated from coastal sand.</title>
        <authorList>
            <person name="Huang H."/>
            <person name="Mo K."/>
            <person name="Bao S."/>
        </authorList>
    </citation>
    <scope>NUCLEOTIDE SEQUENCE [LARGE SCALE GENOMIC DNA]</scope>
    <source>
        <strain evidence="9 10">HB161719</strain>
    </source>
</reference>
<feature type="domain" description="Multidrug resistance protein MdtA-like barrel-sandwich hybrid" evidence="7">
    <location>
        <begin position="93"/>
        <end position="250"/>
    </location>
</feature>
<feature type="region of interest" description="Disordered" evidence="5">
    <location>
        <begin position="359"/>
        <end position="427"/>
    </location>
</feature>
<proteinExistence type="inferred from homology"/>
<dbReference type="PANTHER" id="PTHR32347">
    <property type="entry name" value="EFFLUX SYSTEM COMPONENT YKNX-RELATED"/>
    <property type="match status" value="1"/>
</dbReference>
<comment type="subcellular location">
    <subcellularLocation>
        <location evidence="1">Cell envelope</location>
    </subcellularLocation>
</comment>
<dbReference type="InterPro" id="IPR058792">
    <property type="entry name" value="Beta-barrel_RND_2"/>
</dbReference>
<evidence type="ECO:0000313" key="9">
    <source>
        <dbReference type="EMBL" id="TLM78458.1"/>
    </source>
</evidence>
<evidence type="ECO:0000256" key="3">
    <source>
        <dbReference type="ARBA" id="ARBA00023054"/>
    </source>
</evidence>
<dbReference type="Gene3D" id="2.40.30.170">
    <property type="match status" value="1"/>
</dbReference>
<evidence type="ECO:0000256" key="1">
    <source>
        <dbReference type="ARBA" id="ARBA00004196"/>
    </source>
</evidence>
<comment type="similarity">
    <text evidence="2">Belongs to the membrane fusion protein (MFP) (TC 8.A.1) family.</text>
</comment>
<evidence type="ECO:0000259" key="8">
    <source>
        <dbReference type="Pfam" id="PF25954"/>
    </source>
</evidence>
<feature type="compositionally biased region" description="Polar residues" evidence="5">
    <location>
        <begin position="416"/>
        <end position="425"/>
    </location>
</feature>
<evidence type="ECO:0000256" key="4">
    <source>
        <dbReference type="SAM" id="Coils"/>
    </source>
</evidence>
<organism evidence="9 10">
    <name type="scientific">Microbulbifer harenosus</name>
    <dbReference type="NCBI Taxonomy" id="2576840"/>
    <lineage>
        <taxon>Bacteria</taxon>
        <taxon>Pseudomonadati</taxon>
        <taxon>Pseudomonadota</taxon>
        <taxon>Gammaproteobacteria</taxon>
        <taxon>Cellvibrionales</taxon>
        <taxon>Microbulbiferaceae</taxon>
        <taxon>Microbulbifer</taxon>
    </lineage>
</organism>
<dbReference type="NCBIfam" id="TIGR01730">
    <property type="entry name" value="RND_mfp"/>
    <property type="match status" value="1"/>
</dbReference>
<evidence type="ECO:0000313" key="10">
    <source>
        <dbReference type="Proteomes" id="UP000306791"/>
    </source>
</evidence>
<dbReference type="InterPro" id="IPR050465">
    <property type="entry name" value="UPF0194_transport"/>
</dbReference>
<dbReference type="EMBL" id="VANI01000006">
    <property type="protein sequence ID" value="TLM78458.1"/>
    <property type="molecule type" value="Genomic_DNA"/>
</dbReference>
<dbReference type="SUPFAM" id="SSF111369">
    <property type="entry name" value="HlyD-like secretion proteins"/>
    <property type="match status" value="1"/>
</dbReference>
<feature type="transmembrane region" description="Helical" evidence="6">
    <location>
        <begin position="42"/>
        <end position="61"/>
    </location>
</feature>
<dbReference type="Gene3D" id="2.40.50.100">
    <property type="match status" value="1"/>
</dbReference>
<keyword evidence="6" id="KW-1133">Transmembrane helix</keyword>